<accession>A0A2S5KWT2</accession>
<dbReference type="Proteomes" id="UP000238196">
    <property type="component" value="Unassembled WGS sequence"/>
</dbReference>
<dbReference type="Pfam" id="PF05232">
    <property type="entry name" value="BTP"/>
    <property type="match status" value="2"/>
</dbReference>
<dbReference type="EMBL" id="PRLP01000004">
    <property type="protein sequence ID" value="PPC79230.1"/>
    <property type="molecule type" value="Genomic_DNA"/>
</dbReference>
<keyword evidence="1" id="KW-0812">Transmembrane</keyword>
<evidence type="ECO:0000259" key="2">
    <source>
        <dbReference type="Pfam" id="PF05232"/>
    </source>
</evidence>
<feature type="transmembrane region" description="Helical" evidence="1">
    <location>
        <begin position="36"/>
        <end position="58"/>
    </location>
</feature>
<sequence length="144" mass="16390">MQGIKRKIVYVLLSEAIAIMITAGVLSLLGNSQQTAGVGAVVTSALAMFWNFVWNTLFEWWEARQHQKGRSLRRRVGHAIGFELGLSLLLVPFFVWWLDISWWKALTLDIGMTLFFMVYTFVYNWAFDLVFGLPKSALPECPAS</sequence>
<organism evidence="3 4">
    <name type="scientific">Proteobacteria bacterium 228</name>
    <dbReference type="NCBI Taxonomy" id="2083153"/>
    <lineage>
        <taxon>Bacteria</taxon>
        <taxon>Pseudomonadati</taxon>
        <taxon>Pseudomonadota</taxon>
    </lineage>
</organism>
<dbReference type="InterPro" id="IPR058208">
    <property type="entry name" value="PACE"/>
</dbReference>
<reference evidence="3 4" key="1">
    <citation type="submission" date="2018-02" db="EMBL/GenBank/DDBJ databases">
        <title>novel marine gammaproteobacteria from coastal saline agro ecosystem.</title>
        <authorList>
            <person name="Krishnan R."/>
            <person name="Ramesh Kumar N."/>
        </authorList>
    </citation>
    <scope>NUCLEOTIDE SEQUENCE [LARGE SCALE GENOMIC DNA]</scope>
    <source>
        <strain evidence="3 4">228</strain>
    </source>
</reference>
<comment type="caution">
    <text evidence="3">The sequence shown here is derived from an EMBL/GenBank/DDBJ whole genome shotgun (WGS) entry which is preliminary data.</text>
</comment>
<evidence type="ECO:0000256" key="1">
    <source>
        <dbReference type="SAM" id="Phobius"/>
    </source>
</evidence>
<proteinExistence type="predicted"/>
<evidence type="ECO:0000313" key="4">
    <source>
        <dbReference type="Proteomes" id="UP000238196"/>
    </source>
</evidence>
<dbReference type="InterPro" id="IPR007896">
    <property type="entry name" value="BTP_bacteria"/>
</dbReference>
<feature type="domain" description="Chlorhexidine efflux transporter" evidence="2">
    <location>
        <begin position="3"/>
        <end position="64"/>
    </location>
</feature>
<keyword evidence="1" id="KW-0472">Membrane</keyword>
<protein>
    <recommendedName>
        <fullName evidence="2">Chlorhexidine efflux transporter domain-containing protein</fullName>
    </recommendedName>
</protein>
<dbReference type="NCBIfam" id="NF033664">
    <property type="entry name" value="PACE_transport"/>
    <property type="match status" value="1"/>
</dbReference>
<feature type="transmembrane region" description="Helical" evidence="1">
    <location>
        <begin position="79"/>
        <end position="98"/>
    </location>
</feature>
<dbReference type="OrthoDB" id="1631120at2"/>
<gene>
    <name evidence="3" type="ORF">C4K68_01185</name>
</gene>
<evidence type="ECO:0000313" key="3">
    <source>
        <dbReference type="EMBL" id="PPC79230.1"/>
    </source>
</evidence>
<dbReference type="AlphaFoldDB" id="A0A2S5KWT2"/>
<feature type="transmembrane region" description="Helical" evidence="1">
    <location>
        <begin position="9"/>
        <end position="30"/>
    </location>
</feature>
<keyword evidence="1" id="KW-1133">Transmembrane helix</keyword>
<feature type="domain" description="Chlorhexidine efflux transporter" evidence="2">
    <location>
        <begin position="70"/>
        <end position="132"/>
    </location>
</feature>
<name>A0A2S5KWT2_9PROT</name>
<feature type="transmembrane region" description="Helical" evidence="1">
    <location>
        <begin position="110"/>
        <end position="127"/>
    </location>
</feature>